<sequence>MAWIDLFAALITQNLLSKFVNPEHGNCDRQQQCIQSLGITQMSSLQIETARFLVTKAFFDVHPFQIMAQYPTIGVQIGHHNTEFSRAFCGGACPGDRDITAPIRLTGETHIRKVTPLTRLHSELVDRNLATITERDVCVIGDTNDVIPAEGSAFTSPVAVTKSAICQKGDTTSA</sequence>
<dbReference type="AlphaFoldDB" id="A0A0P9CTG3"/>
<evidence type="ECO:0000313" key="2">
    <source>
        <dbReference type="Proteomes" id="UP000050509"/>
    </source>
</evidence>
<evidence type="ECO:0000313" key="1">
    <source>
        <dbReference type="EMBL" id="KPV49336.1"/>
    </source>
</evidence>
<proteinExistence type="predicted"/>
<reference evidence="1 2" key="1">
    <citation type="submission" date="2015-09" db="EMBL/GenBank/DDBJ databases">
        <title>Draft genome sequence of Kouleothrix aurantiaca JCM 19913.</title>
        <authorList>
            <person name="Hemp J."/>
        </authorList>
    </citation>
    <scope>NUCLEOTIDE SEQUENCE [LARGE SCALE GENOMIC DNA]</scope>
    <source>
        <strain evidence="1 2">COM-B</strain>
    </source>
</reference>
<name>A0A0P9CTG3_9CHLR</name>
<accession>A0A0P9CTG3</accession>
<keyword evidence="2" id="KW-1185">Reference proteome</keyword>
<organism evidence="1 2">
    <name type="scientific">Kouleothrix aurantiaca</name>
    <dbReference type="NCBI Taxonomy" id="186479"/>
    <lineage>
        <taxon>Bacteria</taxon>
        <taxon>Bacillati</taxon>
        <taxon>Chloroflexota</taxon>
        <taxon>Chloroflexia</taxon>
        <taxon>Chloroflexales</taxon>
        <taxon>Roseiflexineae</taxon>
        <taxon>Roseiflexaceae</taxon>
        <taxon>Kouleothrix</taxon>
    </lineage>
</organism>
<comment type="caution">
    <text evidence="1">The sequence shown here is derived from an EMBL/GenBank/DDBJ whole genome shotgun (WGS) entry which is preliminary data.</text>
</comment>
<gene>
    <name evidence="1" type="ORF">SE17_33235</name>
</gene>
<dbReference type="EMBL" id="LJCR01002038">
    <property type="protein sequence ID" value="KPV49336.1"/>
    <property type="molecule type" value="Genomic_DNA"/>
</dbReference>
<dbReference type="Proteomes" id="UP000050509">
    <property type="component" value="Unassembled WGS sequence"/>
</dbReference>
<protein>
    <submittedName>
        <fullName evidence="1">Uncharacterized protein</fullName>
    </submittedName>
</protein>